<dbReference type="Proteomes" id="UP001221757">
    <property type="component" value="Unassembled WGS sequence"/>
</dbReference>
<gene>
    <name evidence="2" type="ORF">B0H17DRAFT_944135</name>
</gene>
<keyword evidence="3" id="KW-1185">Reference proteome</keyword>
<protein>
    <submittedName>
        <fullName evidence="2">Uncharacterized protein</fullName>
    </submittedName>
</protein>
<evidence type="ECO:0000313" key="3">
    <source>
        <dbReference type="Proteomes" id="UP001221757"/>
    </source>
</evidence>
<reference evidence="2" key="1">
    <citation type="submission" date="2023-03" db="EMBL/GenBank/DDBJ databases">
        <title>Massive genome expansion in bonnet fungi (Mycena s.s.) driven by repeated elements and novel gene families across ecological guilds.</title>
        <authorList>
            <consortium name="Lawrence Berkeley National Laboratory"/>
            <person name="Harder C.B."/>
            <person name="Miyauchi S."/>
            <person name="Viragh M."/>
            <person name="Kuo A."/>
            <person name="Thoen E."/>
            <person name="Andreopoulos B."/>
            <person name="Lu D."/>
            <person name="Skrede I."/>
            <person name="Drula E."/>
            <person name="Henrissat B."/>
            <person name="Morin E."/>
            <person name="Kohler A."/>
            <person name="Barry K."/>
            <person name="LaButti K."/>
            <person name="Morin E."/>
            <person name="Salamov A."/>
            <person name="Lipzen A."/>
            <person name="Mereny Z."/>
            <person name="Hegedus B."/>
            <person name="Baldrian P."/>
            <person name="Stursova M."/>
            <person name="Weitz H."/>
            <person name="Taylor A."/>
            <person name="Grigoriev I.V."/>
            <person name="Nagy L.G."/>
            <person name="Martin F."/>
            <person name="Kauserud H."/>
        </authorList>
    </citation>
    <scope>NUCLEOTIDE SEQUENCE</scope>
    <source>
        <strain evidence="2">CBHHK067</strain>
    </source>
</reference>
<comment type="caution">
    <text evidence="2">The sequence shown here is derived from an EMBL/GenBank/DDBJ whole genome shotgun (WGS) entry which is preliminary data.</text>
</comment>
<proteinExistence type="predicted"/>
<feature type="chain" id="PRO_5042168728" evidence="1">
    <location>
        <begin position="16"/>
        <end position="116"/>
    </location>
</feature>
<feature type="signal peptide" evidence="1">
    <location>
        <begin position="1"/>
        <end position="15"/>
    </location>
</feature>
<dbReference type="EMBL" id="JARKIE010000131">
    <property type="protein sequence ID" value="KAJ7678791.1"/>
    <property type="molecule type" value="Genomic_DNA"/>
</dbReference>
<sequence length="116" mass="13101">HLRAITIAFFRGALTAWVRFSSEFALGGVIDKCSVTEKQLAWMPSTNDANEGTLGTYRVAVRGKPSLTLHQYDTQAFMDAVLTDEDHAYIMQKTRMIDTSGVEAQWRQEIIGFRDK</sequence>
<evidence type="ECO:0000313" key="2">
    <source>
        <dbReference type="EMBL" id="KAJ7678791.1"/>
    </source>
</evidence>
<name>A0AAD7GDD2_MYCRO</name>
<dbReference type="AlphaFoldDB" id="A0AAD7GDD2"/>
<evidence type="ECO:0000256" key="1">
    <source>
        <dbReference type="SAM" id="SignalP"/>
    </source>
</evidence>
<organism evidence="2 3">
    <name type="scientific">Mycena rosella</name>
    <name type="common">Pink bonnet</name>
    <name type="synonym">Agaricus rosellus</name>
    <dbReference type="NCBI Taxonomy" id="1033263"/>
    <lineage>
        <taxon>Eukaryota</taxon>
        <taxon>Fungi</taxon>
        <taxon>Dikarya</taxon>
        <taxon>Basidiomycota</taxon>
        <taxon>Agaricomycotina</taxon>
        <taxon>Agaricomycetes</taxon>
        <taxon>Agaricomycetidae</taxon>
        <taxon>Agaricales</taxon>
        <taxon>Marasmiineae</taxon>
        <taxon>Mycenaceae</taxon>
        <taxon>Mycena</taxon>
    </lineage>
</organism>
<feature type="non-terminal residue" evidence="2">
    <location>
        <position position="1"/>
    </location>
</feature>
<accession>A0AAD7GDD2</accession>
<keyword evidence="1" id="KW-0732">Signal</keyword>